<accession>A0A401QY71</accession>
<evidence type="ECO:0000313" key="4">
    <source>
        <dbReference type="Proteomes" id="UP000288351"/>
    </source>
</evidence>
<reference evidence="3 4" key="1">
    <citation type="journal article" date="2019" name="Microbiol. Resour. Announc.">
        <title>Draft Genome Sequence of the Most Traditional epsilon-Poly-l-Lysine Producer, Streptomyces albulus NBRC14147.</title>
        <authorList>
            <person name="Yamanaka K."/>
            <person name="Hamano Y."/>
        </authorList>
    </citation>
    <scope>NUCLEOTIDE SEQUENCE [LARGE SCALE GENOMIC DNA]</scope>
    <source>
        <strain evidence="3 4">NBRC 14147</strain>
    </source>
</reference>
<dbReference type="AlphaFoldDB" id="A0A401QY71"/>
<comment type="caution">
    <text evidence="3">The sequence shown here is derived from an EMBL/GenBank/DDBJ whole genome shotgun (WGS) entry which is preliminary data.</text>
</comment>
<evidence type="ECO:0000256" key="2">
    <source>
        <dbReference type="SAM" id="Phobius"/>
    </source>
</evidence>
<feature type="compositionally biased region" description="Low complexity" evidence="1">
    <location>
        <begin position="34"/>
        <end position="53"/>
    </location>
</feature>
<feature type="region of interest" description="Disordered" evidence="1">
    <location>
        <begin position="34"/>
        <end position="64"/>
    </location>
</feature>
<protein>
    <submittedName>
        <fullName evidence="3">Uncharacterized protein</fullName>
    </submittedName>
</protein>
<feature type="region of interest" description="Disordered" evidence="1">
    <location>
        <begin position="191"/>
        <end position="220"/>
    </location>
</feature>
<evidence type="ECO:0000256" key="1">
    <source>
        <dbReference type="SAM" id="MobiDB-lite"/>
    </source>
</evidence>
<evidence type="ECO:0000313" key="3">
    <source>
        <dbReference type="EMBL" id="GCB90318.1"/>
    </source>
</evidence>
<name>A0A401QY71_STRNR</name>
<keyword evidence="2" id="KW-0812">Transmembrane</keyword>
<organism evidence="3 4">
    <name type="scientific">Streptomyces noursei</name>
    <name type="common">Streptomyces albulus</name>
    <dbReference type="NCBI Taxonomy" id="1971"/>
    <lineage>
        <taxon>Bacteria</taxon>
        <taxon>Bacillati</taxon>
        <taxon>Actinomycetota</taxon>
        <taxon>Actinomycetes</taxon>
        <taxon>Kitasatosporales</taxon>
        <taxon>Streptomycetaceae</taxon>
        <taxon>Streptomyces</taxon>
    </lineage>
</organism>
<dbReference type="RefSeq" id="WP_124428121.1">
    <property type="nucleotide sequence ID" value="NZ_BHXC01000006.1"/>
</dbReference>
<proteinExistence type="predicted"/>
<dbReference type="EMBL" id="BHXC01000006">
    <property type="protein sequence ID" value="GCB90318.1"/>
    <property type="molecule type" value="Genomic_DNA"/>
</dbReference>
<sequence>MPSEKVMQAAQVAAKVAPLPAVKAGAMAVAAKGAADQAKGKPQGKAKGAPAGKAKGKRPGVPLPKASGRYPQAVKAEFLVALIIIALFPLVAKNFSPVAWLKRLIAVWLTFVFLMLASKFGARTGKVAAGLGGLIVLGLLVYGGSAREGLLISGALGKLGEALQSDSGAKANQSSDTKTQTLFSGVTWPTNTNSNFGTGMAPQGNGSQGNGNQGNGSVST</sequence>
<keyword evidence="2" id="KW-1133">Transmembrane helix</keyword>
<keyword evidence="2" id="KW-0472">Membrane</keyword>
<gene>
    <name evidence="3" type="ORF">SALB_03022</name>
</gene>
<dbReference type="Proteomes" id="UP000288351">
    <property type="component" value="Unassembled WGS sequence"/>
</dbReference>
<feature type="transmembrane region" description="Helical" evidence="2">
    <location>
        <begin position="104"/>
        <end position="121"/>
    </location>
</feature>
<feature type="transmembrane region" description="Helical" evidence="2">
    <location>
        <begin position="127"/>
        <end position="144"/>
    </location>
</feature>
<feature type="transmembrane region" description="Helical" evidence="2">
    <location>
        <begin position="73"/>
        <end position="92"/>
    </location>
</feature>